<dbReference type="RefSeq" id="WP_092441095.1">
    <property type="nucleotide sequence ID" value="NZ_FMYP01000154.1"/>
</dbReference>
<dbReference type="Proteomes" id="UP000199452">
    <property type="component" value="Unassembled WGS sequence"/>
</dbReference>
<accession>A0A1G6U4P2</accession>
<evidence type="ECO:0000313" key="1">
    <source>
        <dbReference type="EMBL" id="SDD36392.1"/>
    </source>
</evidence>
<sequence length="89" mass="10086">MIGAVGVILKNPEKKQVATKVPFEGVYEKTTIKTWYAIVEVLRNAFIQALYPSIDQEINIQSVGKVESDKKKGFFEKLLTPSDKKQKDK</sequence>
<reference evidence="1 2" key="1">
    <citation type="submission" date="2016-09" db="EMBL/GenBank/DDBJ databases">
        <authorList>
            <person name="Capua I."/>
            <person name="De Benedictis P."/>
            <person name="Joannis T."/>
            <person name="Lombin L.H."/>
            <person name="Cattoli G."/>
        </authorList>
    </citation>
    <scope>NUCLEOTIDE SEQUENCE [LARGE SCALE GENOMIC DNA]</scope>
    <source>
        <strain evidence="1 2">A7P-90m</strain>
    </source>
</reference>
<dbReference type="STRING" id="1640674.SAMN05216323_11541"/>
<name>A0A1G6U4P2_9BACT</name>
<evidence type="ECO:0000313" key="2">
    <source>
        <dbReference type="Proteomes" id="UP000199452"/>
    </source>
</evidence>
<organism evidence="1 2">
    <name type="scientific">Williamwhitmania taraxaci</name>
    <dbReference type="NCBI Taxonomy" id="1640674"/>
    <lineage>
        <taxon>Bacteria</taxon>
        <taxon>Pseudomonadati</taxon>
        <taxon>Bacteroidota</taxon>
        <taxon>Bacteroidia</taxon>
        <taxon>Bacteroidales</taxon>
        <taxon>Williamwhitmaniaceae</taxon>
        <taxon>Williamwhitmania</taxon>
    </lineage>
</organism>
<protein>
    <submittedName>
        <fullName evidence="1">Uncharacterized protein</fullName>
    </submittedName>
</protein>
<gene>
    <name evidence="1" type="ORF">SAMN05216323_11541</name>
</gene>
<dbReference type="EMBL" id="FMYP01000154">
    <property type="protein sequence ID" value="SDD36392.1"/>
    <property type="molecule type" value="Genomic_DNA"/>
</dbReference>
<keyword evidence="2" id="KW-1185">Reference proteome</keyword>
<proteinExistence type="predicted"/>
<dbReference type="AlphaFoldDB" id="A0A1G6U4P2"/>